<evidence type="ECO:0000256" key="1">
    <source>
        <dbReference type="SAM" id="Phobius"/>
    </source>
</evidence>
<keyword evidence="1" id="KW-1133">Transmembrane helix</keyword>
<dbReference type="EMBL" id="BK015481">
    <property type="protein sequence ID" value="DAE08992.1"/>
    <property type="molecule type" value="Genomic_DNA"/>
</dbReference>
<sequence length="33" mass="4049">MLNKVLYLIICSFYIHLFNIYGILFLLYVNEKH</sequence>
<feature type="transmembrane region" description="Helical" evidence="1">
    <location>
        <begin position="6"/>
        <end position="29"/>
    </location>
</feature>
<proteinExistence type="predicted"/>
<keyword evidence="1" id="KW-0472">Membrane</keyword>
<name>A0A8S5PQF1_9CAUD</name>
<keyword evidence="1" id="KW-0812">Transmembrane</keyword>
<organism evidence="2">
    <name type="scientific">Siphoviridae sp. ct16M3</name>
    <dbReference type="NCBI Taxonomy" id="2825305"/>
    <lineage>
        <taxon>Viruses</taxon>
        <taxon>Duplodnaviria</taxon>
        <taxon>Heunggongvirae</taxon>
        <taxon>Uroviricota</taxon>
        <taxon>Caudoviricetes</taxon>
    </lineage>
</organism>
<protein>
    <submittedName>
        <fullName evidence="2">Uncharacterized protein</fullName>
    </submittedName>
</protein>
<evidence type="ECO:0000313" key="2">
    <source>
        <dbReference type="EMBL" id="DAE08992.1"/>
    </source>
</evidence>
<accession>A0A8S5PQF1</accession>
<reference evidence="2" key="1">
    <citation type="journal article" date="2021" name="Proc. Natl. Acad. Sci. U.S.A.">
        <title>A Catalog of Tens of Thousands of Viruses from Human Metagenomes Reveals Hidden Associations with Chronic Diseases.</title>
        <authorList>
            <person name="Tisza M.J."/>
            <person name="Buck C.B."/>
        </authorList>
    </citation>
    <scope>NUCLEOTIDE SEQUENCE</scope>
    <source>
        <strain evidence="2">Ct16M3</strain>
    </source>
</reference>